<accession>H6NER5</accession>
<dbReference type="EMBL" id="CP003235">
    <property type="protein sequence ID" value="AFC28369.1"/>
    <property type="molecule type" value="Genomic_DNA"/>
</dbReference>
<sequence length="64" mass="7692">MMEMHHTPLTKSMISQDLWTLVESEPDRFKQEVKSYFARTYPGFVVVRAKYPLIYLRDQRVNNV</sequence>
<reference evidence="1 2" key="1">
    <citation type="journal article" date="2012" name="J. Bacteriol.">
        <title>Complete Genome Sequence of Paenibacillus mucilaginosus 3016, a Bacterium Functional as Microbial Fertilizer.</title>
        <authorList>
            <person name="Ma M."/>
            <person name="Wang Z."/>
            <person name="Li L."/>
            <person name="Jiang X."/>
            <person name="Guan D."/>
            <person name="Cao F."/>
            <person name="Chen H."/>
            <person name="Wang X."/>
            <person name="Shen D."/>
            <person name="Du B."/>
            <person name="Li J."/>
        </authorList>
    </citation>
    <scope>NUCLEOTIDE SEQUENCE [LARGE SCALE GENOMIC DNA]</scope>
    <source>
        <strain evidence="1 2">3016</strain>
    </source>
</reference>
<evidence type="ECO:0000313" key="2">
    <source>
        <dbReference type="Proteomes" id="UP000007523"/>
    </source>
</evidence>
<dbReference type="Proteomes" id="UP000007523">
    <property type="component" value="Chromosome"/>
</dbReference>
<evidence type="ECO:0000313" key="1">
    <source>
        <dbReference type="EMBL" id="AFC28369.1"/>
    </source>
</evidence>
<dbReference type="HOGENOM" id="CLU_202550_0_0_9"/>
<organism evidence="1 2">
    <name type="scientific">Paenibacillus mucilaginosus 3016</name>
    <dbReference type="NCBI Taxonomy" id="1116391"/>
    <lineage>
        <taxon>Bacteria</taxon>
        <taxon>Bacillati</taxon>
        <taxon>Bacillota</taxon>
        <taxon>Bacilli</taxon>
        <taxon>Bacillales</taxon>
        <taxon>Paenibacillaceae</taxon>
        <taxon>Paenibacillus</taxon>
    </lineage>
</organism>
<proteinExistence type="predicted"/>
<keyword evidence="2" id="KW-1185">Reference proteome</keyword>
<dbReference type="STRING" id="1116391.PM3016_1444"/>
<protein>
    <submittedName>
        <fullName evidence="1">Uncharacterized protein</fullName>
    </submittedName>
</protein>
<gene>
    <name evidence="1" type="ORF">PM3016_1444</name>
</gene>
<name>H6NER5_9BACL</name>
<dbReference type="AlphaFoldDB" id="H6NER5"/>
<dbReference type="KEGG" id="pmq:PM3016_1444"/>